<accession>A0A7J6VJU8</accession>
<dbReference type="InterPro" id="IPR024752">
    <property type="entry name" value="Myb/SANT-like_dom"/>
</dbReference>
<gene>
    <name evidence="2" type="ORF">FRX31_025026</name>
</gene>
<dbReference type="EMBL" id="JABWDY010030765">
    <property type="protein sequence ID" value="KAF5185386.1"/>
    <property type="molecule type" value="Genomic_DNA"/>
</dbReference>
<feature type="domain" description="Myb/SANT-like" evidence="1">
    <location>
        <begin position="63"/>
        <end position="155"/>
    </location>
</feature>
<sequence length="184" mass="22295">MGRITKRKRSAYQFDDEKLERNRPINRIVNEVEGGTSKIDECYLFYFEGKEADIRDYENFRDWTEDLDIVVIDTLYDDFVNKNMKKPYKVTNRVIEDAISNITRNYKILISDEEVRDRVDVFKDAVKRVTEITQLEHFQWCDEQKKIIGDKYHWDMLIDKNVNYIFYKNCRLPYYPGKLPQIFC</sequence>
<keyword evidence="3" id="KW-1185">Reference proteome</keyword>
<dbReference type="AlphaFoldDB" id="A0A7J6VJU8"/>
<organism evidence="2 3">
    <name type="scientific">Thalictrum thalictroides</name>
    <name type="common">Rue-anemone</name>
    <name type="synonym">Anemone thalictroides</name>
    <dbReference type="NCBI Taxonomy" id="46969"/>
    <lineage>
        <taxon>Eukaryota</taxon>
        <taxon>Viridiplantae</taxon>
        <taxon>Streptophyta</taxon>
        <taxon>Embryophyta</taxon>
        <taxon>Tracheophyta</taxon>
        <taxon>Spermatophyta</taxon>
        <taxon>Magnoliopsida</taxon>
        <taxon>Ranunculales</taxon>
        <taxon>Ranunculaceae</taxon>
        <taxon>Thalictroideae</taxon>
        <taxon>Thalictrum</taxon>
    </lineage>
</organism>
<evidence type="ECO:0000313" key="2">
    <source>
        <dbReference type="EMBL" id="KAF5185386.1"/>
    </source>
</evidence>
<evidence type="ECO:0000259" key="1">
    <source>
        <dbReference type="Pfam" id="PF12776"/>
    </source>
</evidence>
<reference evidence="2 3" key="1">
    <citation type="submission" date="2020-06" db="EMBL/GenBank/DDBJ databases">
        <title>Transcriptomic and genomic resources for Thalictrum thalictroides and T. hernandezii: Facilitating candidate gene discovery in an emerging model plant lineage.</title>
        <authorList>
            <person name="Arias T."/>
            <person name="Riano-Pachon D.M."/>
            <person name="Di Stilio V.S."/>
        </authorList>
    </citation>
    <scope>NUCLEOTIDE SEQUENCE [LARGE SCALE GENOMIC DNA]</scope>
    <source>
        <strain evidence="3">cv. WT478/WT964</strain>
        <tissue evidence="2">Leaves</tissue>
    </source>
</reference>
<protein>
    <recommendedName>
        <fullName evidence="1">Myb/SANT-like domain-containing protein</fullName>
    </recommendedName>
</protein>
<dbReference type="OrthoDB" id="640899at2759"/>
<dbReference type="Pfam" id="PF12776">
    <property type="entry name" value="Myb_DNA-bind_3"/>
    <property type="match status" value="1"/>
</dbReference>
<name>A0A7J6VJU8_THATH</name>
<comment type="caution">
    <text evidence="2">The sequence shown here is derived from an EMBL/GenBank/DDBJ whole genome shotgun (WGS) entry which is preliminary data.</text>
</comment>
<evidence type="ECO:0000313" key="3">
    <source>
        <dbReference type="Proteomes" id="UP000554482"/>
    </source>
</evidence>
<dbReference type="Proteomes" id="UP000554482">
    <property type="component" value="Unassembled WGS sequence"/>
</dbReference>
<proteinExistence type="predicted"/>